<evidence type="ECO:0000256" key="1">
    <source>
        <dbReference type="SAM" id="Phobius"/>
    </source>
</evidence>
<dbReference type="InterPro" id="IPR046291">
    <property type="entry name" value="DUF6328"/>
</dbReference>
<reference evidence="3" key="1">
    <citation type="submission" date="2016-10" db="EMBL/GenBank/DDBJ databases">
        <authorList>
            <person name="Varghese N."/>
            <person name="Submissions S."/>
        </authorList>
    </citation>
    <scope>NUCLEOTIDE SEQUENCE [LARGE SCALE GENOMIC DNA]</scope>
    <source>
        <strain evidence="3">IBRC-M 10655</strain>
    </source>
</reference>
<keyword evidence="3" id="KW-1185">Reference proteome</keyword>
<dbReference type="OrthoDB" id="3625784at2"/>
<proteinExistence type="predicted"/>
<feature type="transmembrane region" description="Helical" evidence="1">
    <location>
        <begin position="75"/>
        <end position="95"/>
    </location>
</feature>
<dbReference type="Proteomes" id="UP000199651">
    <property type="component" value="Unassembled WGS sequence"/>
</dbReference>
<protein>
    <recommendedName>
        <fullName evidence="4">Integral membrane protein</fullName>
    </recommendedName>
</protein>
<evidence type="ECO:0000313" key="2">
    <source>
        <dbReference type="EMBL" id="SDP70058.1"/>
    </source>
</evidence>
<sequence>MTLHPLPTSKDSADTHDEWNLRARGETPTQRLDRNYGELLQEVRVAQTGVQFLLAFLLALAFTPRFADITEFQRWTYVVSLIMGAAATALLIAPAPFHRLVFQRRLKRKLVRATSWFTLSGLCFLMLALGSSMMLILDVVLGTGPALWISGGIMAWFMTWWIAVPLWNRHRFGHRLVLSRQPDSR</sequence>
<accession>A0A1H0UVX7</accession>
<dbReference type="STRING" id="504798.SAMN05421871_107313"/>
<name>A0A1H0UVX7_9PSEU</name>
<dbReference type="AlphaFoldDB" id="A0A1H0UVX7"/>
<dbReference type="Pfam" id="PF19853">
    <property type="entry name" value="DUF6328"/>
    <property type="match status" value="1"/>
</dbReference>
<feature type="transmembrane region" description="Helical" evidence="1">
    <location>
        <begin position="147"/>
        <end position="167"/>
    </location>
</feature>
<dbReference type="EMBL" id="FNJB01000012">
    <property type="protein sequence ID" value="SDP70058.1"/>
    <property type="molecule type" value="Genomic_DNA"/>
</dbReference>
<evidence type="ECO:0000313" key="3">
    <source>
        <dbReference type="Proteomes" id="UP000199651"/>
    </source>
</evidence>
<organism evidence="2 3">
    <name type="scientific">Actinokineospora alba</name>
    <dbReference type="NCBI Taxonomy" id="504798"/>
    <lineage>
        <taxon>Bacteria</taxon>
        <taxon>Bacillati</taxon>
        <taxon>Actinomycetota</taxon>
        <taxon>Actinomycetes</taxon>
        <taxon>Pseudonocardiales</taxon>
        <taxon>Pseudonocardiaceae</taxon>
        <taxon>Actinokineospora</taxon>
    </lineage>
</organism>
<keyword evidence="1" id="KW-0472">Membrane</keyword>
<feature type="transmembrane region" description="Helical" evidence="1">
    <location>
        <begin position="116"/>
        <end position="141"/>
    </location>
</feature>
<keyword evidence="1" id="KW-0812">Transmembrane</keyword>
<dbReference type="RefSeq" id="WP_091382250.1">
    <property type="nucleotide sequence ID" value="NZ_FNDV01000007.1"/>
</dbReference>
<gene>
    <name evidence="2" type="ORF">SAMN05192558_11291</name>
</gene>
<feature type="transmembrane region" description="Helical" evidence="1">
    <location>
        <begin position="43"/>
        <end position="63"/>
    </location>
</feature>
<keyword evidence="1" id="KW-1133">Transmembrane helix</keyword>
<evidence type="ECO:0008006" key="4">
    <source>
        <dbReference type="Google" id="ProtNLM"/>
    </source>
</evidence>